<dbReference type="InterPro" id="IPR018422">
    <property type="entry name" value="Cation/H_exchanger_CPA1"/>
</dbReference>
<evidence type="ECO:0000256" key="3">
    <source>
        <dbReference type="ARBA" id="ARBA00022692"/>
    </source>
</evidence>
<evidence type="ECO:0000256" key="9">
    <source>
        <dbReference type="ARBA" id="ARBA00047524"/>
    </source>
</evidence>
<dbReference type="GO" id="GO:0005886">
    <property type="term" value="C:plasma membrane"/>
    <property type="evidence" value="ECO:0007669"/>
    <property type="project" value="TreeGrafter"/>
</dbReference>
<proteinExistence type="predicted"/>
<evidence type="ECO:0000256" key="12">
    <source>
        <dbReference type="SAM" id="Phobius"/>
    </source>
</evidence>
<dbReference type="EMBL" id="JALJOQ010000215">
    <property type="protein sequence ID" value="KAK9789036.1"/>
    <property type="molecule type" value="Genomic_DNA"/>
</dbReference>
<feature type="compositionally biased region" description="Low complexity" evidence="11">
    <location>
        <begin position="657"/>
        <end position="671"/>
    </location>
</feature>
<dbReference type="InterPro" id="IPR006153">
    <property type="entry name" value="Cation/H_exchanger_TM"/>
</dbReference>
<evidence type="ECO:0000256" key="5">
    <source>
        <dbReference type="ARBA" id="ARBA00023053"/>
    </source>
</evidence>
<feature type="transmembrane region" description="Helical" evidence="12">
    <location>
        <begin position="97"/>
        <end position="119"/>
    </location>
</feature>
<keyword evidence="2" id="KW-0813">Transport</keyword>
<evidence type="ECO:0000313" key="15">
    <source>
        <dbReference type="Proteomes" id="UP001465755"/>
    </source>
</evidence>
<feature type="domain" description="Cation/H+ exchanger transmembrane" evidence="13">
    <location>
        <begin position="58"/>
        <end position="476"/>
    </location>
</feature>
<gene>
    <name evidence="14" type="ORF">WJX73_003859</name>
</gene>
<dbReference type="Pfam" id="PF00999">
    <property type="entry name" value="Na_H_Exchanger"/>
    <property type="match status" value="1"/>
</dbReference>
<organism evidence="14 15">
    <name type="scientific">Symbiochloris irregularis</name>
    <dbReference type="NCBI Taxonomy" id="706552"/>
    <lineage>
        <taxon>Eukaryota</taxon>
        <taxon>Viridiplantae</taxon>
        <taxon>Chlorophyta</taxon>
        <taxon>core chlorophytes</taxon>
        <taxon>Trebouxiophyceae</taxon>
        <taxon>Trebouxiales</taxon>
        <taxon>Trebouxiaceae</taxon>
        <taxon>Symbiochloris</taxon>
    </lineage>
</organism>
<feature type="region of interest" description="Disordered" evidence="11">
    <location>
        <begin position="612"/>
        <end position="841"/>
    </location>
</feature>
<feature type="compositionally biased region" description="Acidic residues" evidence="11">
    <location>
        <begin position="630"/>
        <end position="648"/>
    </location>
</feature>
<evidence type="ECO:0000256" key="4">
    <source>
        <dbReference type="ARBA" id="ARBA00022989"/>
    </source>
</evidence>
<evidence type="ECO:0000256" key="11">
    <source>
        <dbReference type="SAM" id="MobiDB-lite"/>
    </source>
</evidence>
<keyword evidence="15" id="KW-1185">Reference proteome</keyword>
<comment type="catalytic activity">
    <reaction evidence="10">
        <text>K(+)(in) + H(+)(out) = K(+)(out) + H(+)(in)</text>
        <dbReference type="Rhea" id="RHEA:29467"/>
        <dbReference type="ChEBI" id="CHEBI:15378"/>
        <dbReference type="ChEBI" id="CHEBI:29103"/>
    </reaction>
</comment>
<dbReference type="GO" id="GO:0098719">
    <property type="term" value="P:sodium ion import across plasma membrane"/>
    <property type="evidence" value="ECO:0007669"/>
    <property type="project" value="TreeGrafter"/>
</dbReference>
<dbReference type="Proteomes" id="UP001465755">
    <property type="component" value="Unassembled WGS sequence"/>
</dbReference>
<sequence>MSEDYEDSVCRHSGNVTWQHRVDNPVVYDWCVVPETSFDVLFVPGIAVVLACLLQNRQQTTLVLIIGGILMGLQFPVNLGRWANSVSIWLGIQPYELFFYIFLPPLLFDAAVRIDFYLFKKVLVQVMTLAFLVVIGSVGLMMPIMLYIFNLHASGWTWQYVGLFASMLASTDAVAIISTMKTHGGPARLRTVLEGESLLNDASGITLFTIFLAHVEEVVHQEPVHDTFWSVLGNIVGRTCWLAFGGFLMGLAFGIVTLYLIRYMRSKGAGIDQQVGLTFAMAYMSYYIASAPAGVSGVISVAVFGLFGAATSRWDMHISEEGEVFESFWDTLSFAANAIVFFFSGLACVNFAVRSSENLDANGQSAVLASTIWRFPLIYLVLFAVRFLLILLFSPLFKVLRSQMTFKEIIFATAAGLRGSVSLILAQGLISDADARTENPDYQTPEEIKAEIVLWTAGFVLMTLVINASILPWVLRVTGLSKVAPGKLKQRKRVVRALLNHTGSTIQALKDDDDEMLRGVDWPAVEQFTITPDDYEHFKDPSQPPPPRFEWGWPPSWRHRQGNPFYSCFDRRKRRKGKASGGLESGFGGDDSVKFFGRRGNVPLADDLESGISAYSNQSGDAVPVSPDPEGSDPSDSDPDLDDNDDQDGNASELPFLSRTTLNLTSRSNTTGDIPSSQRNAGDLSRSSFSFQNKDEAPPKSRWLRKSASILRWPGADPDRDFQSGPAPLDKHDEDLEDQPDPKLSSNRRMIMQQPSMTNLVTPFAAPAKQKDQSSPEDRDREDGVEMVSVNLEAGDKDVSDDKPSTSSATPEMQRGDSEASTPGEHVEGTMTGPTFQGRAAPPQATQVVLVRGVPLPMPQPDCVECGSYSPNVTPESATLMRLAKSLAHHQGPGGTQGPHRVVRGTNLATLNNVPSGSSWPNAAGESNLRRPPLPWRASNPGMPKSGSGASLQGADSPETSMGRANTALANQLRNHLSMQRAETEARPSLFQAFPELRQPAQTPKHAERHKHLLDAFKGLDRESAFPAGKEAQASTGTPPRTPPKRSFTTAHADNERTWTAGMTKGRPPAELQAQLQQFRLMRRSMSAPRSDQEASASSDKASGSVPQHNDDSFDTAARGGLLNKHSRGVSWGQGDNEADSSAAKGTSEDGLYDPNDTGTGDKQLRQHHHVAEAVHMTRCPLTDDELAEARVRLVVGFKRYFHGKRIEGLLSSRGLRILDNACDAELEHPERPLSLWTIIDKDASGRVVVHYLAHGVFLLRRANMKLRQRNKGGWKWWEWIKRHLALPFQLLIRLVHWQLSKLMLLGLEVAMEYMLALLHSPQVQLLRHHDALRPLQEEVRQDLQQVCYL</sequence>
<feature type="compositionally biased region" description="Polar residues" evidence="11">
    <location>
        <begin position="911"/>
        <end position="921"/>
    </location>
</feature>
<keyword evidence="6" id="KW-0406">Ion transport</keyword>
<feature type="region of interest" description="Disordered" evidence="11">
    <location>
        <begin position="1028"/>
        <end position="1069"/>
    </location>
</feature>
<protein>
    <recommendedName>
        <fullName evidence="13">Cation/H+ exchanger transmembrane domain-containing protein</fullName>
    </recommendedName>
</protein>
<feature type="compositionally biased region" description="Polar residues" evidence="11">
    <location>
        <begin position="1088"/>
        <end position="1108"/>
    </location>
</feature>
<evidence type="ECO:0000259" key="13">
    <source>
        <dbReference type="Pfam" id="PF00999"/>
    </source>
</evidence>
<feature type="transmembrane region" description="Helical" evidence="12">
    <location>
        <begin position="282"/>
        <end position="311"/>
    </location>
</feature>
<evidence type="ECO:0000256" key="7">
    <source>
        <dbReference type="ARBA" id="ARBA00023136"/>
    </source>
</evidence>
<keyword evidence="8" id="KW-0739">Sodium transport</keyword>
<dbReference type="PANTHER" id="PTHR10110:SF197">
    <property type="entry name" value="SODIUM_HYDROGEN EXCHANGER"/>
    <property type="match status" value="1"/>
</dbReference>
<keyword evidence="5" id="KW-0915">Sodium</keyword>
<feature type="transmembrane region" description="Helical" evidence="12">
    <location>
        <begin position="61"/>
        <end position="77"/>
    </location>
</feature>
<dbReference type="PANTHER" id="PTHR10110">
    <property type="entry name" value="SODIUM/HYDROGEN EXCHANGER"/>
    <property type="match status" value="1"/>
</dbReference>
<comment type="caution">
    <text evidence="14">The sequence shown here is derived from an EMBL/GenBank/DDBJ whole genome shotgun (WGS) entry which is preliminary data.</text>
</comment>
<evidence type="ECO:0000256" key="10">
    <source>
        <dbReference type="ARBA" id="ARBA00047912"/>
    </source>
</evidence>
<feature type="region of interest" description="Disordered" evidence="11">
    <location>
        <begin position="911"/>
        <end position="962"/>
    </location>
</feature>
<feature type="compositionally biased region" description="Basic and acidic residues" evidence="11">
    <location>
        <begin position="794"/>
        <end position="804"/>
    </location>
</feature>
<dbReference type="GO" id="GO:0015386">
    <property type="term" value="F:potassium:proton antiporter activity"/>
    <property type="evidence" value="ECO:0007669"/>
    <property type="project" value="TreeGrafter"/>
</dbReference>
<accession>A0AAW1NP82</accession>
<feature type="transmembrane region" description="Helical" evidence="12">
    <location>
        <begin position="235"/>
        <end position="261"/>
    </location>
</feature>
<comment type="catalytic activity">
    <reaction evidence="9">
        <text>Na(+)(in) + H(+)(out) = Na(+)(out) + H(+)(in)</text>
        <dbReference type="Rhea" id="RHEA:29419"/>
        <dbReference type="ChEBI" id="CHEBI:15378"/>
        <dbReference type="ChEBI" id="CHEBI:29101"/>
    </reaction>
</comment>
<dbReference type="GO" id="GO:0051453">
    <property type="term" value="P:regulation of intracellular pH"/>
    <property type="evidence" value="ECO:0007669"/>
    <property type="project" value="TreeGrafter"/>
</dbReference>
<feature type="transmembrane region" description="Helical" evidence="12">
    <location>
        <begin position="452"/>
        <end position="475"/>
    </location>
</feature>
<feature type="transmembrane region" description="Helical" evidence="12">
    <location>
        <begin position="126"/>
        <end position="149"/>
    </location>
</feature>
<comment type="subcellular location">
    <subcellularLocation>
        <location evidence="1">Membrane</location>
        <topology evidence="1">Multi-pass membrane protein</topology>
    </subcellularLocation>
</comment>
<feature type="compositionally biased region" description="Polar residues" evidence="11">
    <location>
        <begin position="672"/>
        <end position="692"/>
    </location>
</feature>
<reference evidence="14 15" key="1">
    <citation type="journal article" date="2024" name="Nat. Commun.">
        <title>Phylogenomics reveals the evolutionary origins of lichenization in chlorophyte algae.</title>
        <authorList>
            <person name="Puginier C."/>
            <person name="Libourel C."/>
            <person name="Otte J."/>
            <person name="Skaloud P."/>
            <person name="Haon M."/>
            <person name="Grisel S."/>
            <person name="Petersen M."/>
            <person name="Berrin J.G."/>
            <person name="Delaux P.M."/>
            <person name="Dal Grande F."/>
            <person name="Keller J."/>
        </authorList>
    </citation>
    <scope>NUCLEOTIDE SEQUENCE [LARGE SCALE GENOMIC DNA]</scope>
    <source>
        <strain evidence="14 15">SAG 2036</strain>
    </source>
</reference>
<keyword evidence="3 12" id="KW-0812">Transmembrane</keyword>
<feature type="transmembrane region" description="Helical" evidence="12">
    <location>
        <begin position="331"/>
        <end position="353"/>
    </location>
</feature>
<keyword evidence="7 12" id="KW-0472">Membrane</keyword>
<evidence type="ECO:0000256" key="8">
    <source>
        <dbReference type="ARBA" id="ARBA00023201"/>
    </source>
</evidence>
<dbReference type="GO" id="GO:0015385">
    <property type="term" value="F:sodium:proton antiporter activity"/>
    <property type="evidence" value="ECO:0007669"/>
    <property type="project" value="InterPro"/>
</dbReference>
<feature type="region of interest" description="Disordered" evidence="11">
    <location>
        <begin position="1084"/>
        <end position="1164"/>
    </location>
</feature>
<name>A0AAW1NP82_9CHLO</name>
<keyword evidence="4 12" id="KW-1133">Transmembrane helix</keyword>
<dbReference type="Gene3D" id="6.10.140.1330">
    <property type="match status" value="1"/>
</dbReference>
<evidence type="ECO:0000313" key="14">
    <source>
        <dbReference type="EMBL" id="KAK9789036.1"/>
    </source>
</evidence>
<feature type="compositionally biased region" description="Polar residues" evidence="11">
    <location>
        <begin position="744"/>
        <end position="761"/>
    </location>
</feature>
<feature type="transmembrane region" description="Helical" evidence="12">
    <location>
        <begin position="36"/>
        <end position="54"/>
    </location>
</feature>
<feature type="compositionally biased region" description="Basic and acidic residues" evidence="11">
    <location>
        <begin position="769"/>
        <end position="784"/>
    </location>
</feature>
<evidence type="ECO:0000256" key="2">
    <source>
        <dbReference type="ARBA" id="ARBA00022448"/>
    </source>
</evidence>
<feature type="transmembrane region" description="Helical" evidence="12">
    <location>
        <begin position="155"/>
        <end position="177"/>
    </location>
</feature>
<evidence type="ECO:0000256" key="6">
    <source>
        <dbReference type="ARBA" id="ARBA00023065"/>
    </source>
</evidence>
<feature type="transmembrane region" description="Helical" evidence="12">
    <location>
        <begin position="373"/>
        <end position="397"/>
    </location>
</feature>
<evidence type="ECO:0000256" key="1">
    <source>
        <dbReference type="ARBA" id="ARBA00004141"/>
    </source>
</evidence>